<sequence>MANVYTITVTNKSGQRATCALNVSGNVTGDIWSNVYQPQKTGPDDKAEFKIHKPYFGRIGTREGNIAERVTVQDSSVGGDGAGDQRGQRKFTAGTTLTLSVDQHEYPFFFVTELVHTGIPRRSCGVQ</sequence>
<organism evidence="1 2">
    <name type="scientific">Myriangium duriaei CBS 260.36</name>
    <dbReference type="NCBI Taxonomy" id="1168546"/>
    <lineage>
        <taxon>Eukaryota</taxon>
        <taxon>Fungi</taxon>
        <taxon>Dikarya</taxon>
        <taxon>Ascomycota</taxon>
        <taxon>Pezizomycotina</taxon>
        <taxon>Dothideomycetes</taxon>
        <taxon>Dothideomycetidae</taxon>
        <taxon>Myriangiales</taxon>
        <taxon>Myriangiaceae</taxon>
        <taxon>Myriangium</taxon>
    </lineage>
</organism>
<name>A0A9P4IVJ5_9PEZI</name>
<keyword evidence="2" id="KW-1185">Reference proteome</keyword>
<gene>
    <name evidence="1" type="ORF">K461DRAFT_270881</name>
</gene>
<reference evidence="1" key="1">
    <citation type="journal article" date="2020" name="Stud. Mycol.">
        <title>101 Dothideomycetes genomes: a test case for predicting lifestyles and emergence of pathogens.</title>
        <authorList>
            <person name="Haridas S."/>
            <person name="Albert R."/>
            <person name="Binder M."/>
            <person name="Bloem J."/>
            <person name="Labutti K."/>
            <person name="Salamov A."/>
            <person name="Andreopoulos B."/>
            <person name="Baker S."/>
            <person name="Barry K."/>
            <person name="Bills G."/>
            <person name="Bluhm B."/>
            <person name="Cannon C."/>
            <person name="Castanera R."/>
            <person name="Culley D."/>
            <person name="Daum C."/>
            <person name="Ezra D."/>
            <person name="Gonzalez J."/>
            <person name="Henrissat B."/>
            <person name="Kuo A."/>
            <person name="Liang C."/>
            <person name="Lipzen A."/>
            <person name="Lutzoni F."/>
            <person name="Magnuson J."/>
            <person name="Mondo S."/>
            <person name="Nolan M."/>
            <person name="Ohm R."/>
            <person name="Pangilinan J."/>
            <person name="Park H.-J."/>
            <person name="Ramirez L."/>
            <person name="Alfaro M."/>
            <person name="Sun H."/>
            <person name="Tritt A."/>
            <person name="Yoshinaga Y."/>
            <person name="Zwiers L.-H."/>
            <person name="Turgeon B."/>
            <person name="Goodwin S."/>
            <person name="Spatafora J."/>
            <person name="Crous P."/>
            <person name="Grigoriev I."/>
        </authorList>
    </citation>
    <scope>NUCLEOTIDE SEQUENCE</scope>
    <source>
        <strain evidence="1">CBS 260.36</strain>
    </source>
</reference>
<comment type="caution">
    <text evidence="1">The sequence shown here is derived from an EMBL/GenBank/DDBJ whole genome shotgun (WGS) entry which is preliminary data.</text>
</comment>
<dbReference type="Proteomes" id="UP000799439">
    <property type="component" value="Unassembled WGS sequence"/>
</dbReference>
<evidence type="ECO:0000313" key="1">
    <source>
        <dbReference type="EMBL" id="KAF2149270.1"/>
    </source>
</evidence>
<accession>A0A9P4IVJ5</accession>
<proteinExistence type="predicted"/>
<protein>
    <submittedName>
        <fullName evidence="1">Uncharacterized protein</fullName>
    </submittedName>
</protein>
<evidence type="ECO:0000313" key="2">
    <source>
        <dbReference type="Proteomes" id="UP000799439"/>
    </source>
</evidence>
<dbReference type="EMBL" id="ML996091">
    <property type="protein sequence ID" value="KAF2149270.1"/>
    <property type="molecule type" value="Genomic_DNA"/>
</dbReference>
<dbReference type="AlphaFoldDB" id="A0A9P4IVJ5"/>